<dbReference type="InterPro" id="IPR005532">
    <property type="entry name" value="SUMF_dom"/>
</dbReference>
<dbReference type="InterPro" id="IPR011989">
    <property type="entry name" value="ARM-like"/>
</dbReference>
<evidence type="ECO:0000256" key="1">
    <source>
        <dbReference type="ARBA" id="ARBA00022549"/>
    </source>
</evidence>
<gene>
    <name evidence="5" type="ORF">KR51_00021320</name>
</gene>
<dbReference type="InterPro" id="IPR051043">
    <property type="entry name" value="Sulfatase_Mod_Factor_Kinase"/>
</dbReference>
<dbReference type="PANTHER" id="PTHR23150">
    <property type="entry name" value="SULFATASE MODIFYING FACTOR 1, 2"/>
    <property type="match status" value="1"/>
</dbReference>
<dbReference type="Pfam" id="PF22731">
    <property type="entry name" value="NCH4"/>
    <property type="match status" value="1"/>
</dbReference>
<proteinExistence type="predicted"/>
<dbReference type="AlphaFoldDB" id="U5DL04"/>
<keyword evidence="2" id="KW-0605">Phycobilisome</keyword>
<keyword evidence="1" id="KW-0042">Antenna complex</keyword>
<evidence type="ECO:0000313" key="5">
    <source>
        <dbReference type="EMBL" id="ERN41244.1"/>
    </source>
</evidence>
<keyword evidence="6" id="KW-1185">Reference proteome</keyword>
<evidence type="ECO:0000259" key="4">
    <source>
        <dbReference type="Pfam" id="PF22731"/>
    </source>
</evidence>
<dbReference type="InParanoid" id="U5DL04"/>
<dbReference type="SUPFAM" id="SSF48371">
    <property type="entry name" value="ARM repeat"/>
    <property type="match status" value="1"/>
</dbReference>
<dbReference type="Pfam" id="PF03781">
    <property type="entry name" value="FGE-sulfatase"/>
    <property type="match status" value="1"/>
</dbReference>
<comment type="caution">
    <text evidence="5">The sequence shown here is derived from an EMBL/GenBank/DDBJ whole genome shotgun (WGS) entry which is preliminary data.</text>
</comment>
<dbReference type="SUPFAM" id="SSF56436">
    <property type="entry name" value="C-type lectin-like"/>
    <property type="match status" value="1"/>
</dbReference>
<dbReference type="InterPro" id="IPR016187">
    <property type="entry name" value="CTDL_fold"/>
</dbReference>
<dbReference type="SUPFAM" id="SSF52540">
    <property type="entry name" value="P-loop containing nucleoside triphosphate hydrolases"/>
    <property type="match status" value="1"/>
</dbReference>
<dbReference type="EMBL" id="ASSJ01000051">
    <property type="protein sequence ID" value="ERN41244.1"/>
    <property type="molecule type" value="Genomic_DNA"/>
</dbReference>
<dbReference type="eggNOG" id="COG1413">
    <property type="taxonomic scope" value="Bacteria"/>
</dbReference>
<organism evidence="5 6">
    <name type="scientific">Rubidibacter lacunae KORDI 51-2</name>
    <dbReference type="NCBI Taxonomy" id="582515"/>
    <lineage>
        <taxon>Bacteria</taxon>
        <taxon>Bacillati</taxon>
        <taxon>Cyanobacteriota</taxon>
        <taxon>Cyanophyceae</taxon>
        <taxon>Oscillatoriophycideae</taxon>
        <taxon>Chroococcales</taxon>
        <taxon>Aphanothecaceae</taxon>
        <taxon>Rubidibacter</taxon>
    </lineage>
</organism>
<sequence>MPPVRGLSEPNEKTASRKCKPSQRCWGLSTAVVLAMTIALAGGDATRAEACKAEEIQNWVEELEQGGGGEERARIELIDCETDAIAPLRKKLAVNDWQSNPQKWELQEALLEVLTEIAGDLAEDAPMLEKEKLKSAIARLKDGISVLEKFEEEFQQTPPSVSGNAFDTPEKRTAYAAAQIAKLRPPLRKLQWWLWWQQFGLWVGGGAIAVLGYGSVLWLQPLWLLRLPTKFKIPKTEIELTMGMMRRLTYRPRVLDRWVAIHLTTARQEFEKKDTVRERAVHISIPARLDKELLVEPSGKDLRGICAKPRFCVLIVAEGGSGKTSLACQIALWAMSDDPEERLCKHRMLPILIEQELPVVEEGKDSLLEAIRGQLNDLVRAVSPIQPELVEQLLRQRRLLVVVDHLSEMTKATRDKVRPQQPEFAINALVVTSRLDEKLGGVNRTRLEPLRVEGDRLSSFIAGYLERLGKRDLFEDEDYFSACRRLSRMVGQRNITVLLAKLFVDQMVEQQQGAGGTLPANVPELMLSYLNQLNRTIEPANRRDRLQVQKDAQIVAWECLRQTYRPAPANKEDVSKALRRTGSTTETAQEQLDYLETRLRLLQTLEPGDKLRIILDPLAEYLAALWLVGDCRDGSDDRWRDVLDSVDKVLESTNDAPEAIRGFLLAVRDASLLKKKEARVPDWVPEELARKAGIDPEELRQIEEKRRIRLLISELSAPELDYRIRAAEDLGDRGAAAAIAVPNLLGMVENQEQSVEARKAAATALGKLGANSNALRDQIADRLVALLVDEAEASSAEDDDRLIVKRSAAEALGCMQAARDELIDILENTARPLTVHQGCARALSRFDAESGAQMPVLVVRIQNGQTTTQVRHVRVWKESLPEGLTLDLVDIPGGSFLMGSPPDEAGRDVYQSVFPETEGLDVEAQHKVAIASFKMSRCLITQAQWRTVAALPRIKYDLDPDLPRFKGNDRPVENVNWYEALELCDRLSAHTGRPYRLLSEAEWEYACRARSTTPFHFGETIDVGLVNYDGNYTYGEGIQGEYRQETTEVGMFGVANAFGLSDMHGNLWEWCADHWHPSYEGAPTDGSAWLTEDESSFRLLRGGSWSNLPWYCRSALRYRYNPDVRNGISGFRAACDAPWTG</sequence>
<dbReference type="eggNOG" id="COG5635">
    <property type="taxonomic scope" value="Bacteria"/>
</dbReference>
<dbReference type="InterPro" id="IPR042095">
    <property type="entry name" value="SUMF_sf"/>
</dbReference>
<accession>U5DL04</accession>
<dbReference type="Proteomes" id="UP000016960">
    <property type="component" value="Unassembled WGS sequence"/>
</dbReference>
<evidence type="ECO:0000313" key="6">
    <source>
        <dbReference type="Proteomes" id="UP000016960"/>
    </source>
</evidence>
<reference evidence="5 6" key="1">
    <citation type="submission" date="2013-05" db="EMBL/GenBank/DDBJ databases">
        <title>Draft genome sequence of Rubidibacter lacunae KORDI 51-2.</title>
        <authorList>
            <person name="Choi D.H."/>
            <person name="Noh J.H."/>
            <person name="Kwon K.-K."/>
            <person name="Lee J.-H."/>
            <person name="Ryu J.-Y."/>
        </authorList>
    </citation>
    <scope>NUCLEOTIDE SEQUENCE [LARGE SCALE GENOMIC DNA]</scope>
    <source>
        <strain evidence="5 6">KORDI 51-2</strain>
    </source>
</reference>
<dbReference type="eggNOG" id="COG1262">
    <property type="taxonomic scope" value="Bacteria"/>
</dbReference>
<dbReference type="Gene3D" id="3.90.1580.10">
    <property type="entry name" value="paralog of FGE (formylglycine-generating enzyme)"/>
    <property type="match status" value="1"/>
</dbReference>
<protein>
    <submittedName>
        <fullName evidence="5">Uncharacterized protein</fullName>
    </submittedName>
</protein>
<dbReference type="STRING" id="582515.KR51_00021320"/>
<dbReference type="InterPro" id="IPR027417">
    <property type="entry name" value="P-loop_NTPase"/>
</dbReference>
<evidence type="ECO:0000256" key="2">
    <source>
        <dbReference type="ARBA" id="ARBA00022738"/>
    </source>
</evidence>
<dbReference type="PATRIC" id="fig|582515.4.peg.2399"/>
<dbReference type="Gene3D" id="1.25.10.10">
    <property type="entry name" value="Leucine-rich Repeat Variant"/>
    <property type="match status" value="1"/>
</dbReference>
<dbReference type="Gene3D" id="3.40.50.300">
    <property type="entry name" value="P-loop containing nucleotide triphosphate hydrolases"/>
    <property type="match status" value="1"/>
</dbReference>
<dbReference type="InterPro" id="IPR054589">
    <property type="entry name" value="NCH4"/>
</dbReference>
<name>U5DL04_9CHRO</name>
<dbReference type="GO" id="GO:0030089">
    <property type="term" value="C:phycobilisome"/>
    <property type="evidence" value="ECO:0007669"/>
    <property type="project" value="UniProtKB-KW"/>
</dbReference>
<feature type="domain" description="NACHT C-terminal Helical" evidence="4">
    <location>
        <begin position="653"/>
        <end position="696"/>
    </location>
</feature>
<dbReference type="InterPro" id="IPR016024">
    <property type="entry name" value="ARM-type_fold"/>
</dbReference>
<dbReference type="GO" id="GO:0120147">
    <property type="term" value="F:formylglycine-generating oxidase activity"/>
    <property type="evidence" value="ECO:0007669"/>
    <property type="project" value="TreeGrafter"/>
</dbReference>
<evidence type="ECO:0000259" key="3">
    <source>
        <dbReference type="Pfam" id="PF03781"/>
    </source>
</evidence>
<dbReference type="RefSeq" id="WP_022607177.1">
    <property type="nucleotide sequence ID" value="NZ_ASSJ01000051.1"/>
</dbReference>
<feature type="domain" description="Sulfatase-modifying factor enzyme-like" evidence="3">
    <location>
        <begin position="887"/>
        <end position="1134"/>
    </location>
</feature>
<dbReference type="PANTHER" id="PTHR23150:SF19">
    <property type="entry name" value="FORMYLGLYCINE-GENERATING ENZYME"/>
    <property type="match status" value="1"/>
</dbReference>